<reference evidence="1" key="2">
    <citation type="submission" date="2023-04" db="EMBL/GenBank/DDBJ databases">
        <authorList>
            <person name="Bu L."/>
            <person name="Lu L."/>
            <person name="Laidemitt M.R."/>
            <person name="Zhang S.M."/>
            <person name="Mutuku M."/>
            <person name="Mkoji G."/>
            <person name="Steinauer M."/>
            <person name="Loker E.S."/>
        </authorList>
    </citation>
    <scope>NUCLEOTIDE SEQUENCE</scope>
    <source>
        <strain evidence="1">KasaAsao</strain>
        <tissue evidence="1">Whole Snail</tissue>
    </source>
</reference>
<dbReference type="Proteomes" id="UP001233172">
    <property type="component" value="Unassembled WGS sequence"/>
</dbReference>
<reference evidence="1" key="1">
    <citation type="journal article" date="2023" name="PLoS Negl. Trop. Dis.">
        <title>A genome sequence for Biomphalaria pfeifferi, the major vector snail for the human-infecting parasite Schistosoma mansoni.</title>
        <authorList>
            <person name="Bu L."/>
            <person name="Lu L."/>
            <person name="Laidemitt M.R."/>
            <person name="Zhang S.M."/>
            <person name="Mutuku M."/>
            <person name="Mkoji G."/>
            <person name="Steinauer M."/>
            <person name="Loker E.S."/>
        </authorList>
    </citation>
    <scope>NUCLEOTIDE SEQUENCE</scope>
    <source>
        <strain evidence="1">KasaAsao</strain>
    </source>
</reference>
<accession>A0AAD8BQ22</accession>
<keyword evidence="2" id="KW-1185">Reference proteome</keyword>
<gene>
    <name evidence="1" type="ORF">Bpfe_011893</name>
</gene>
<proteinExistence type="predicted"/>
<organism evidence="1 2">
    <name type="scientific">Biomphalaria pfeifferi</name>
    <name type="common">Bloodfluke planorb</name>
    <name type="synonym">Freshwater snail</name>
    <dbReference type="NCBI Taxonomy" id="112525"/>
    <lineage>
        <taxon>Eukaryota</taxon>
        <taxon>Metazoa</taxon>
        <taxon>Spiralia</taxon>
        <taxon>Lophotrochozoa</taxon>
        <taxon>Mollusca</taxon>
        <taxon>Gastropoda</taxon>
        <taxon>Heterobranchia</taxon>
        <taxon>Euthyneura</taxon>
        <taxon>Panpulmonata</taxon>
        <taxon>Hygrophila</taxon>
        <taxon>Lymnaeoidea</taxon>
        <taxon>Planorbidae</taxon>
        <taxon>Biomphalaria</taxon>
    </lineage>
</organism>
<comment type="caution">
    <text evidence="1">The sequence shown here is derived from an EMBL/GenBank/DDBJ whole genome shotgun (WGS) entry which is preliminary data.</text>
</comment>
<evidence type="ECO:0000313" key="1">
    <source>
        <dbReference type="EMBL" id="KAK0058588.1"/>
    </source>
</evidence>
<dbReference type="AlphaFoldDB" id="A0AAD8BQ22"/>
<name>A0AAD8BQ22_BIOPF</name>
<dbReference type="EMBL" id="JASAOG010000047">
    <property type="protein sequence ID" value="KAK0058588.1"/>
    <property type="molecule type" value="Genomic_DNA"/>
</dbReference>
<sequence>MDLAVYSYKRSSKPEIVGAKEKMRVSLRQDLVNEGEDFETYLFEKETVEEGEEVCFGAEAMLVVKTTTNSRDKSMYTKLSKTDESMYTMLGKTDEQIYDLLNKTDELMATMSIRISDPLLIGDPDNSDSPDKKPDDYCEYHNDRHRPDYVHVIPAAYTQAFYDLF</sequence>
<protein>
    <submittedName>
        <fullName evidence="1">Uncharacterized protein</fullName>
    </submittedName>
</protein>
<evidence type="ECO:0000313" key="2">
    <source>
        <dbReference type="Proteomes" id="UP001233172"/>
    </source>
</evidence>